<dbReference type="Pfam" id="PF13365">
    <property type="entry name" value="Trypsin_2"/>
    <property type="match status" value="1"/>
</dbReference>
<organism evidence="3">
    <name type="scientific">Pseudomonas fluorescens</name>
    <dbReference type="NCBI Taxonomy" id="294"/>
    <lineage>
        <taxon>Bacteria</taxon>
        <taxon>Pseudomonadati</taxon>
        <taxon>Pseudomonadota</taxon>
        <taxon>Gammaproteobacteria</taxon>
        <taxon>Pseudomonadales</taxon>
        <taxon>Pseudomonadaceae</taxon>
        <taxon>Pseudomonas</taxon>
    </lineage>
</organism>
<feature type="chain" id="PRO_5022678744" description="Serine protease" evidence="1">
    <location>
        <begin position="23"/>
        <end position="484"/>
    </location>
</feature>
<accession>A0A5E6NZQ7</accession>
<dbReference type="AlphaFoldDB" id="A0A5E6NZQ7"/>
<reference evidence="2 4" key="2">
    <citation type="submission" date="2024-03" db="EMBL/GenBank/DDBJ databases">
        <authorList>
            <person name="Alaster D. Moffat"/>
            <person name="Govind Chandra"/>
            <person name="Andrew W. Truman"/>
        </authorList>
    </citation>
    <scope>NUCLEOTIDE SEQUENCE [LARGE SCALE GENOMIC DNA]</scope>
    <source>
        <strain evidence="2">PS652</strain>
    </source>
</reference>
<gene>
    <name evidence="3" type="ORF">PS652_00051</name>
    <name evidence="2" type="ORF">PS652_04606</name>
</gene>
<evidence type="ECO:0008006" key="5">
    <source>
        <dbReference type="Google" id="ProtNLM"/>
    </source>
</evidence>
<evidence type="ECO:0000256" key="1">
    <source>
        <dbReference type="SAM" id="SignalP"/>
    </source>
</evidence>
<dbReference type="EMBL" id="CABVHG010000001">
    <property type="protein sequence ID" value="VVM36423.1"/>
    <property type="molecule type" value="Genomic_DNA"/>
</dbReference>
<keyword evidence="1" id="KW-0732">Signal</keyword>
<evidence type="ECO:0000313" key="2">
    <source>
        <dbReference type="EMBL" id="CAK9891742.1"/>
    </source>
</evidence>
<dbReference type="InterPro" id="IPR009003">
    <property type="entry name" value="Peptidase_S1_PA"/>
</dbReference>
<evidence type="ECO:0000313" key="3">
    <source>
        <dbReference type="EMBL" id="VVM36423.1"/>
    </source>
</evidence>
<name>A0A5E6NZQ7_PSEFL</name>
<feature type="signal peptide" evidence="1">
    <location>
        <begin position="1"/>
        <end position="22"/>
    </location>
</feature>
<reference evidence="3" key="1">
    <citation type="submission" date="2019-09" db="EMBL/GenBank/DDBJ databases">
        <authorList>
            <person name="Chandra G."/>
            <person name="Truman W A."/>
        </authorList>
    </citation>
    <scope>NUCLEOTIDE SEQUENCE [LARGE SCALE GENOMIC DNA]</scope>
    <source>
        <strain evidence="3">PS652</strain>
    </source>
</reference>
<dbReference type="Proteomes" id="UP000326595">
    <property type="component" value="Chromosome"/>
</dbReference>
<protein>
    <recommendedName>
        <fullName evidence="5">Serine protease</fullName>
    </recommendedName>
</protein>
<dbReference type="SUPFAM" id="SSF50494">
    <property type="entry name" value="Trypsin-like serine proteases"/>
    <property type="match status" value="1"/>
</dbReference>
<sequence length="484" mass="52171" precursor="true">MRTFPRHYLATALACLALQATAADYGQGLATQAGPTPLNNANKENAHWSGIGRLEASKQCIATLIDTRDPWLDNSGPAYVITNGHCIGAKNGVIAHDLPLTGNIAFNYFTDTAGQRQTFALKRLIWSSIQGIDLALLELDSTLKAVMDTGIVPLRINSPPPIGSPVLVVGDPSTPGLGLRLSTCTLHRADVVVEQAWVWRNALSNQCAGIAEGASGSPIINRTNNNIVGLINSTSFGSAAAPASEMQNYGLAIDRLFRCGRGGRADLTLDGCNLLPGFALEQQQAHTFLTVNKTATTADGSPQLPTWNYEFVIDKPMYRYKTTRDALQCENPVSYSEALPGPGAKIDDVLGPEPGRHFLCIVGVQSAEQRPSHALMGNSLSVAVELFEQAPVPDPDVLIESRNSGDIKVTWTLAPPHLHSYRTKRGPLASTDCTDERGYTTFRADRSIVFKVDKLPLKLCTYSQDVIKQRSPVRTDLLTSRAAG</sequence>
<proteinExistence type="predicted"/>
<dbReference type="Gene3D" id="2.40.10.120">
    <property type="match status" value="1"/>
</dbReference>
<evidence type="ECO:0000313" key="4">
    <source>
        <dbReference type="Proteomes" id="UP000326595"/>
    </source>
</evidence>
<dbReference type="EMBL" id="OZ024668">
    <property type="protein sequence ID" value="CAK9891742.1"/>
    <property type="molecule type" value="Genomic_DNA"/>
</dbReference>